<gene>
    <name evidence="12" type="primary">hisA</name>
    <name evidence="15" type="ORF">cpu_24410</name>
</gene>
<dbReference type="InterPro" id="IPR023016">
    <property type="entry name" value="HisA/PriA"/>
</dbReference>
<evidence type="ECO:0000256" key="7">
    <source>
        <dbReference type="ARBA" id="ARBA00022490"/>
    </source>
</evidence>
<evidence type="ECO:0000256" key="8">
    <source>
        <dbReference type="ARBA" id="ARBA00022605"/>
    </source>
</evidence>
<dbReference type="CDD" id="cd04732">
    <property type="entry name" value="HisA"/>
    <property type="match status" value="1"/>
</dbReference>
<dbReference type="NCBIfam" id="TIGR00007">
    <property type="entry name" value="1-(5-phosphoribosyl)-5-[(5-phosphoribosylamino)methylideneamino]imidazole-4-carboxamide isomerase"/>
    <property type="match status" value="1"/>
</dbReference>
<evidence type="ECO:0000256" key="14">
    <source>
        <dbReference type="RuleBase" id="RU003658"/>
    </source>
</evidence>
<evidence type="ECO:0000256" key="11">
    <source>
        <dbReference type="ARBA" id="ARBA00030547"/>
    </source>
</evidence>
<evidence type="ECO:0000256" key="6">
    <source>
        <dbReference type="ARBA" id="ARBA00018464"/>
    </source>
</evidence>
<dbReference type="RefSeq" id="WP_075860326.1">
    <property type="nucleotide sequence ID" value="NZ_BDJK01000062.1"/>
</dbReference>
<evidence type="ECO:0000256" key="12">
    <source>
        <dbReference type="HAMAP-Rule" id="MF_01014"/>
    </source>
</evidence>
<dbReference type="InterPro" id="IPR011060">
    <property type="entry name" value="RibuloseP-bd_barrel"/>
</dbReference>
<feature type="active site" description="Proton donor" evidence="12">
    <location>
        <position position="129"/>
    </location>
</feature>
<evidence type="ECO:0000256" key="2">
    <source>
        <dbReference type="ARBA" id="ARBA00004496"/>
    </source>
</evidence>
<comment type="catalytic activity">
    <reaction evidence="1 12 14">
        <text>1-(5-phospho-beta-D-ribosyl)-5-[(5-phospho-beta-D-ribosylamino)methylideneamino]imidazole-4-carboxamide = 5-[(5-phospho-1-deoxy-D-ribulos-1-ylimino)methylamino]-1-(5-phospho-beta-D-ribosyl)imidazole-4-carboxamide</text>
        <dbReference type="Rhea" id="RHEA:15469"/>
        <dbReference type="ChEBI" id="CHEBI:58435"/>
        <dbReference type="ChEBI" id="CHEBI:58525"/>
        <dbReference type="EC" id="5.3.1.16"/>
    </reaction>
</comment>
<dbReference type="InterPro" id="IPR044524">
    <property type="entry name" value="Isoase_HisA-like"/>
</dbReference>
<evidence type="ECO:0000256" key="13">
    <source>
        <dbReference type="RuleBase" id="RU003657"/>
    </source>
</evidence>
<evidence type="ECO:0000256" key="1">
    <source>
        <dbReference type="ARBA" id="ARBA00000901"/>
    </source>
</evidence>
<evidence type="ECO:0000313" key="15">
    <source>
        <dbReference type="EMBL" id="GAV23931.1"/>
    </source>
</evidence>
<keyword evidence="9 12" id="KW-0368">Histidine biosynthesis</keyword>
<evidence type="ECO:0000256" key="5">
    <source>
        <dbReference type="ARBA" id="ARBA00012550"/>
    </source>
</evidence>
<feature type="active site" description="Proton acceptor" evidence="12">
    <location>
        <position position="8"/>
    </location>
</feature>
<dbReference type="EMBL" id="BDJK01000062">
    <property type="protein sequence ID" value="GAV23931.1"/>
    <property type="molecule type" value="Genomic_DNA"/>
</dbReference>
<dbReference type="HAMAP" id="MF_01014">
    <property type="entry name" value="HisA"/>
    <property type="match status" value="1"/>
</dbReference>
<dbReference type="GO" id="GO:0003949">
    <property type="term" value="F:1-(5-phosphoribosyl)-5-[(5-phosphoribosylamino)methylideneamino]imidazole-4-carboxamide isomerase activity"/>
    <property type="evidence" value="ECO:0007669"/>
    <property type="project" value="UniProtKB-UniRule"/>
</dbReference>
<dbReference type="GO" id="GO:0000105">
    <property type="term" value="P:L-histidine biosynthetic process"/>
    <property type="evidence" value="ECO:0007669"/>
    <property type="project" value="UniProtKB-UniRule"/>
</dbReference>
<dbReference type="InterPro" id="IPR006062">
    <property type="entry name" value="His_biosynth"/>
</dbReference>
<comment type="subcellular location">
    <subcellularLocation>
        <location evidence="2 12 14">Cytoplasm</location>
    </subcellularLocation>
</comment>
<dbReference type="PANTHER" id="PTHR43090">
    <property type="entry name" value="1-(5-PHOSPHORIBOSYL)-5-[(5-PHOSPHORIBOSYLAMINO)METHYLIDENEAMINO] IMIDAZOLE-4-CARBOXAMIDE ISOMERASE"/>
    <property type="match status" value="1"/>
</dbReference>
<name>A0A1L8CYI1_9THEO</name>
<dbReference type="InterPro" id="IPR013785">
    <property type="entry name" value="Aldolase_TIM"/>
</dbReference>
<evidence type="ECO:0000256" key="9">
    <source>
        <dbReference type="ARBA" id="ARBA00023102"/>
    </source>
</evidence>
<dbReference type="GO" id="GO:0000162">
    <property type="term" value="P:L-tryptophan biosynthetic process"/>
    <property type="evidence" value="ECO:0007669"/>
    <property type="project" value="TreeGrafter"/>
</dbReference>
<dbReference type="AlphaFoldDB" id="A0A1L8CYI1"/>
<keyword evidence="16" id="KW-1185">Reference proteome</keyword>
<organism evidence="15 16">
    <name type="scientific">Carboxydothermus pertinax</name>
    <dbReference type="NCBI Taxonomy" id="870242"/>
    <lineage>
        <taxon>Bacteria</taxon>
        <taxon>Bacillati</taxon>
        <taxon>Bacillota</taxon>
        <taxon>Clostridia</taxon>
        <taxon>Thermoanaerobacterales</taxon>
        <taxon>Thermoanaerobacteraceae</taxon>
        <taxon>Carboxydothermus</taxon>
    </lineage>
</organism>
<dbReference type="PANTHER" id="PTHR43090:SF2">
    <property type="entry name" value="1-(5-PHOSPHORIBOSYL)-5-[(5-PHOSPHORIBOSYLAMINO)METHYLIDENEAMINO] IMIDAZOLE-4-CARBOXAMIDE ISOMERASE"/>
    <property type="match status" value="1"/>
</dbReference>
<dbReference type="GO" id="GO:0005737">
    <property type="term" value="C:cytoplasm"/>
    <property type="evidence" value="ECO:0007669"/>
    <property type="project" value="UniProtKB-SubCell"/>
</dbReference>
<reference evidence="16" key="1">
    <citation type="submission" date="2016-12" db="EMBL/GenBank/DDBJ databases">
        <title>Draft Genome Sequences od Carboxydothermus pertinax and islandicus, Hydrogenogenic Carboxydotrophic Bacteria.</title>
        <authorList>
            <person name="Fukuyama Y."/>
            <person name="Ohmae K."/>
            <person name="Yoneda Y."/>
            <person name="Yoshida T."/>
            <person name="Sako Y."/>
        </authorList>
    </citation>
    <scope>NUCLEOTIDE SEQUENCE [LARGE SCALE GENOMIC DNA]</scope>
    <source>
        <strain evidence="16">Ug1</strain>
    </source>
</reference>
<dbReference type="STRING" id="870242.cpu_24410"/>
<keyword evidence="7 12" id="KW-0963">Cytoplasm</keyword>
<dbReference type="InterPro" id="IPR006063">
    <property type="entry name" value="HisA_bact_arch"/>
</dbReference>
<keyword evidence="8 12" id="KW-0028">Amino-acid biosynthesis</keyword>
<dbReference type="EC" id="5.3.1.16" evidence="5 12"/>
<dbReference type="Proteomes" id="UP000187485">
    <property type="component" value="Unassembled WGS sequence"/>
</dbReference>
<dbReference type="Gene3D" id="3.20.20.70">
    <property type="entry name" value="Aldolase class I"/>
    <property type="match status" value="1"/>
</dbReference>
<dbReference type="SUPFAM" id="SSF51366">
    <property type="entry name" value="Ribulose-phoshate binding barrel"/>
    <property type="match status" value="1"/>
</dbReference>
<evidence type="ECO:0000256" key="3">
    <source>
        <dbReference type="ARBA" id="ARBA00005133"/>
    </source>
</evidence>
<dbReference type="Pfam" id="PF00977">
    <property type="entry name" value="His_biosynth"/>
    <property type="match status" value="1"/>
</dbReference>
<evidence type="ECO:0000256" key="4">
    <source>
        <dbReference type="ARBA" id="ARBA00009667"/>
    </source>
</evidence>
<proteinExistence type="inferred from homology"/>
<sequence>MILIPAIDLMGKKVVRLTQGELARKKEYSLSPVELALKYQEAGAKLIHIVDLDRAFFGESENFEVIAQIIKKVSVPVEVGGGIRSIESFQELIDLGVSRVIIGTVAVTNSELLEEMLKISSEKVAVGIDAKNGMVAIKGWVESSNYRAVELAHKVKEMGVTTIIYTDIARDGSLTGPNFTETLKLYEETGLKVIASGGVSGLNDLKRWRELGENKIYGVIAGKAILEGKIDLKEGIRLLEGEF</sequence>
<comment type="pathway">
    <text evidence="3 12 14">Amino-acid biosynthesis; L-histidine biosynthesis; L-histidine from 5-phospho-alpha-D-ribose 1-diphosphate: step 4/9.</text>
</comment>
<accession>A0A1L8CYI1</accession>
<keyword evidence="10 12" id="KW-0413">Isomerase</keyword>
<evidence type="ECO:0000256" key="10">
    <source>
        <dbReference type="ARBA" id="ARBA00023235"/>
    </source>
</evidence>
<dbReference type="FunFam" id="3.20.20.70:FF:000009">
    <property type="entry name" value="1-(5-phosphoribosyl)-5-[(5-phosphoribosylamino)methylideneamino] imidazole-4-carboxamide isomerase"/>
    <property type="match status" value="1"/>
</dbReference>
<comment type="similarity">
    <text evidence="4 12 13">Belongs to the HisA/HisF family.</text>
</comment>
<dbReference type="UniPathway" id="UPA00031">
    <property type="reaction ID" value="UER00009"/>
</dbReference>
<protein>
    <recommendedName>
        <fullName evidence="6 12">1-(5-phosphoribosyl)-5-[(5-phosphoribosylamino)methylideneamino] imidazole-4-carboxamide isomerase</fullName>
        <ecNumber evidence="5 12">5.3.1.16</ecNumber>
    </recommendedName>
    <alternativeName>
        <fullName evidence="11 12">Phosphoribosylformimino-5-aminoimidazole carboxamide ribotide isomerase</fullName>
    </alternativeName>
</protein>
<dbReference type="OrthoDB" id="9807749at2"/>
<comment type="caution">
    <text evidence="15">The sequence shown here is derived from an EMBL/GenBank/DDBJ whole genome shotgun (WGS) entry which is preliminary data.</text>
</comment>
<evidence type="ECO:0000313" key="16">
    <source>
        <dbReference type="Proteomes" id="UP000187485"/>
    </source>
</evidence>